<evidence type="ECO:0000313" key="2">
    <source>
        <dbReference type="EMBL" id="MQL68060.1"/>
    </source>
</evidence>
<keyword evidence="3" id="KW-1185">Reference proteome</keyword>
<protein>
    <submittedName>
        <fullName evidence="2">Uncharacterized protein</fullName>
    </submittedName>
</protein>
<gene>
    <name evidence="2" type="ORF">Taro_000359</name>
</gene>
<proteinExistence type="predicted"/>
<evidence type="ECO:0000313" key="3">
    <source>
        <dbReference type="Proteomes" id="UP000652761"/>
    </source>
</evidence>
<accession>A0A843TG99</accession>
<sequence length="151" mass="17096">MDYGVFMQGLVQAMQTQAYTQAALQAQLEAQERADVWWASLLHTRFEDGAIEVAWDEFVGEMKQYLEVKKASQKRPAATFQWQDKKKAVYQAPDLQQLESSLDIGGGFPDHRLEATTPQNPEESSFGGFLGLPKESFNDTFDPFGDLLRDK</sequence>
<reference evidence="2" key="1">
    <citation type="submission" date="2017-07" db="EMBL/GenBank/DDBJ databases">
        <title>Taro Niue Genome Assembly and Annotation.</title>
        <authorList>
            <person name="Atibalentja N."/>
            <person name="Keating K."/>
            <person name="Fields C.J."/>
        </authorList>
    </citation>
    <scope>NUCLEOTIDE SEQUENCE</scope>
    <source>
        <strain evidence="2">Niue_2</strain>
        <tissue evidence="2">Leaf</tissue>
    </source>
</reference>
<feature type="region of interest" description="Disordered" evidence="1">
    <location>
        <begin position="106"/>
        <end position="151"/>
    </location>
</feature>
<dbReference type="Proteomes" id="UP000652761">
    <property type="component" value="Unassembled WGS sequence"/>
</dbReference>
<comment type="caution">
    <text evidence="2">The sequence shown here is derived from an EMBL/GenBank/DDBJ whole genome shotgun (WGS) entry which is preliminary data.</text>
</comment>
<dbReference type="AlphaFoldDB" id="A0A843TG99"/>
<organism evidence="2 3">
    <name type="scientific">Colocasia esculenta</name>
    <name type="common">Wild taro</name>
    <name type="synonym">Arum esculentum</name>
    <dbReference type="NCBI Taxonomy" id="4460"/>
    <lineage>
        <taxon>Eukaryota</taxon>
        <taxon>Viridiplantae</taxon>
        <taxon>Streptophyta</taxon>
        <taxon>Embryophyta</taxon>
        <taxon>Tracheophyta</taxon>
        <taxon>Spermatophyta</taxon>
        <taxon>Magnoliopsida</taxon>
        <taxon>Liliopsida</taxon>
        <taxon>Araceae</taxon>
        <taxon>Aroideae</taxon>
        <taxon>Colocasieae</taxon>
        <taxon>Colocasia</taxon>
    </lineage>
</organism>
<evidence type="ECO:0000256" key="1">
    <source>
        <dbReference type="SAM" id="MobiDB-lite"/>
    </source>
</evidence>
<name>A0A843TG99_COLES</name>
<dbReference type="EMBL" id="NMUH01000007">
    <property type="protein sequence ID" value="MQL68060.1"/>
    <property type="molecule type" value="Genomic_DNA"/>
</dbReference>